<evidence type="ECO:0000313" key="16">
    <source>
        <dbReference type="Proteomes" id="UP000230052"/>
    </source>
</evidence>
<dbReference type="CDD" id="cd03255">
    <property type="entry name" value="ABC_MJ0796_LolCDE_FtsE"/>
    <property type="match status" value="1"/>
</dbReference>
<protein>
    <submittedName>
        <fullName evidence="15">MacB family efflux pump subunit</fullName>
    </submittedName>
</protein>
<gene>
    <name evidence="15" type="ORF">COS99_05735</name>
</gene>
<evidence type="ECO:0000256" key="1">
    <source>
        <dbReference type="ARBA" id="ARBA00004429"/>
    </source>
</evidence>
<dbReference type="GO" id="GO:0046677">
    <property type="term" value="P:response to antibiotic"/>
    <property type="evidence" value="ECO:0007669"/>
    <property type="project" value="UniProtKB-KW"/>
</dbReference>
<dbReference type="PROSITE" id="PS50893">
    <property type="entry name" value="ABC_TRANSPORTER_2"/>
    <property type="match status" value="1"/>
</dbReference>
<evidence type="ECO:0000256" key="4">
    <source>
        <dbReference type="ARBA" id="ARBA00022519"/>
    </source>
</evidence>
<dbReference type="InterPro" id="IPR027417">
    <property type="entry name" value="P-loop_NTPase"/>
</dbReference>
<dbReference type="InterPro" id="IPR017911">
    <property type="entry name" value="MacB-like_ATP-bd"/>
</dbReference>
<evidence type="ECO:0000256" key="12">
    <source>
        <dbReference type="ARBA" id="ARBA00038388"/>
    </source>
</evidence>
<dbReference type="InterPro" id="IPR050250">
    <property type="entry name" value="Macrolide_Exporter_MacB"/>
</dbReference>
<keyword evidence="4" id="KW-0997">Cell inner membrane</keyword>
<evidence type="ECO:0000256" key="3">
    <source>
        <dbReference type="ARBA" id="ARBA00022475"/>
    </source>
</evidence>
<feature type="transmembrane region" description="Helical" evidence="13">
    <location>
        <begin position="532"/>
        <end position="557"/>
    </location>
</feature>
<evidence type="ECO:0000256" key="5">
    <source>
        <dbReference type="ARBA" id="ARBA00022692"/>
    </source>
</evidence>
<keyword evidence="3" id="KW-1003">Cell membrane</keyword>
<proteinExistence type="inferred from homology"/>
<dbReference type="PANTHER" id="PTHR30572">
    <property type="entry name" value="MEMBRANE COMPONENT OF TRANSPORTER-RELATED"/>
    <property type="match status" value="1"/>
</dbReference>
<accession>A0A2J0KS02</accession>
<dbReference type="InterPro" id="IPR003439">
    <property type="entry name" value="ABC_transporter-like_ATP-bd"/>
</dbReference>
<organism evidence="15 16">
    <name type="scientific">Candidatus Aquitaenariimonas noxiae</name>
    <dbReference type="NCBI Taxonomy" id="1974741"/>
    <lineage>
        <taxon>Bacteria</taxon>
        <taxon>Pseudomonadati</taxon>
        <taxon>Candidatus Omnitrophota</taxon>
        <taxon>Candidatus Aquitaenariimonas</taxon>
    </lineage>
</organism>
<dbReference type="PROSITE" id="PS00211">
    <property type="entry name" value="ABC_TRANSPORTER_1"/>
    <property type="match status" value="1"/>
</dbReference>
<dbReference type="GO" id="GO:0005524">
    <property type="term" value="F:ATP binding"/>
    <property type="evidence" value="ECO:0007669"/>
    <property type="project" value="UniProtKB-KW"/>
</dbReference>
<dbReference type="Gene3D" id="3.40.50.300">
    <property type="entry name" value="P-loop containing nucleotide triphosphate hydrolases"/>
    <property type="match status" value="1"/>
</dbReference>
<reference evidence="15 16" key="1">
    <citation type="submission" date="2017-09" db="EMBL/GenBank/DDBJ databases">
        <title>Depth-based differentiation of microbial function through sediment-hosted aquifers and enrichment of novel symbionts in the deep terrestrial subsurface.</title>
        <authorList>
            <person name="Probst A.J."/>
            <person name="Ladd B."/>
            <person name="Jarett J.K."/>
            <person name="Geller-Mcgrath D.E."/>
            <person name="Sieber C.M."/>
            <person name="Emerson J.B."/>
            <person name="Anantharaman K."/>
            <person name="Thomas B.C."/>
            <person name="Malmstrom R."/>
            <person name="Stieglmeier M."/>
            <person name="Klingl A."/>
            <person name="Woyke T."/>
            <person name="Ryan C.M."/>
            <person name="Banfield J.F."/>
        </authorList>
    </citation>
    <scope>NUCLEOTIDE SEQUENCE [LARGE SCALE GENOMIC DNA]</scope>
    <source>
        <strain evidence="15">CG07_land_8_20_14_0_80_42_15</strain>
    </source>
</reference>
<evidence type="ECO:0000256" key="9">
    <source>
        <dbReference type="ARBA" id="ARBA00023136"/>
    </source>
</evidence>
<dbReference type="InterPro" id="IPR025857">
    <property type="entry name" value="MacB_PCD"/>
</dbReference>
<dbReference type="Pfam" id="PF12704">
    <property type="entry name" value="MacB_PCD"/>
    <property type="match status" value="1"/>
</dbReference>
<dbReference type="Pfam" id="PF00005">
    <property type="entry name" value="ABC_tran"/>
    <property type="match status" value="1"/>
</dbReference>
<dbReference type="SUPFAM" id="SSF52540">
    <property type="entry name" value="P-loop containing nucleoside triphosphate hydrolases"/>
    <property type="match status" value="1"/>
</dbReference>
<dbReference type="EMBL" id="PEWV01000060">
    <property type="protein sequence ID" value="PIU41361.1"/>
    <property type="molecule type" value="Genomic_DNA"/>
</dbReference>
<evidence type="ECO:0000256" key="2">
    <source>
        <dbReference type="ARBA" id="ARBA00022448"/>
    </source>
</evidence>
<dbReference type="Pfam" id="PF02687">
    <property type="entry name" value="FtsX"/>
    <property type="match status" value="1"/>
</dbReference>
<comment type="caution">
    <text evidence="15">The sequence shown here is derived from an EMBL/GenBank/DDBJ whole genome shotgun (WGS) entry which is preliminary data.</text>
</comment>
<keyword evidence="9 13" id="KW-0472">Membrane</keyword>
<evidence type="ECO:0000259" key="14">
    <source>
        <dbReference type="PROSITE" id="PS50893"/>
    </source>
</evidence>
<dbReference type="PANTHER" id="PTHR30572:SF4">
    <property type="entry name" value="ABC TRANSPORTER PERMEASE YTRF"/>
    <property type="match status" value="1"/>
</dbReference>
<feature type="transmembrane region" description="Helical" evidence="13">
    <location>
        <begin position="617"/>
        <end position="639"/>
    </location>
</feature>
<keyword evidence="2" id="KW-0813">Transport</keyword>
<evidence type="ECO:0000256" key="6">
    <source>
        <dbReference type="ARBA" id="ARBA00022741"/>
    </source>
</evidence>
<dbReference type="GO" id="GO:0016887">
    <property type="term" value="F:ATP hydrolysis activity"/>
    <property type="evidence" value="ECO:0007669"/>
    <property type="project" value="InterPro"/>
</dbReference>
<dbReference type="GO" id="GO:0098796">
    <property type="term" value="C:membrane protein complex"/>
    <property type="evidence" value="ECO:0007669"/>
    <property type="project" value="UniProtKB-ARBA"/>
</dbReference>
<comment type="similarity">
    <text evidence="11">Belongs to the ABC-4 integral membrane protein family.</text>
</comment>
<feature type="transmembrane region" description="Helical" evidence="13">
    <location>
        <begin position="273"/>
        <end position="293"/>
    </location>
</feature>
<dbReference type="Proteomes" id="UP000230052">
    <property type="component" value="Unassembled WGS sequence"/>
</dbReference>
<evidence type="ECO:0000256" key="11">
    <source>
        <dbReference type="ARBA" id="ARBA00038076"/>
    </source>
</evidence>
<sequence>MIELKNIYKTYQMGQVEVKALQDVSLKIAPGEFVAIMGPSGSGKSTLMHILGLLDRPNAGEYYLGKRKINELSDEELSAIRNRLAGFVFQQFHLLPRMSALENAELPLVYAGKRHLKDRAKQKIEEVGLAERINHQPNELSGGQQQRVAIARSLVNDPLIILADEPTGNLDSKSKEEIISILKDLNQKGKTIIIVTHEHEVAAHARRVIRMVDGRVISDERSGVLPVSVEENEADKIIDFVLSKSERMNRETKFFDYLKQAAGAMVSHKMRSFLSILGILIGVAAVIAMLAVGQGAKESIEKQLASLGSNLLVVRPGSSRVHGVALETGSVTRFTLQDADAIKKLIGEVKSESPSVTGRGQLVYGNKNWNTQVEGVGVDYAGLRASYPAVGRFFNEDEEKMRVKAALLGTTPARELFGDANPVGETIKINLLNFKVIGVLPSKGAAGFHDQDDTVLIPVTTAMYRVFGKEYIDSIYVEVKSPQLMDAAQDNISKLIIKRHHINKKDVDDSFQIRNMADIKNALESTTKTMSLLLGSIAAISLLVGGIGIMNIMLVSVTERTREIGLRKAIGANNKDIMVQFLIESVLMSLIGGILGILLGGGISILITLLAGWSVKVSTFSILLATIFSLIVGVVFGLWPAQKASKLDPIEALRYE</sequence>
<dbReference type="InterPro" id="IPR017871">
    <property type="entry name" value="ABC_transporter-like_CS"/>
</dbReference>
<comment type="similarity">
    <text evidence="12">Belongs to the ABC transporter superfamily. Macrolide exporter (TC 3.A.1.122) family.</text>
</comment>
<keyword evidence="6" id="KW-0547">Nucleotide-binding</keyword>
<feature type="transmembrane region" description="Helical" evidence="13">
    <location>
        <begin position="578"/>
        <end position="611"/>
    </location>
</feature>
<evidence type="ECO:0000313" key="15">
    <source>
        <dbReference type="EMBL" id="PIU41361.1"/>
    </source>
</evidence>
<evidence type="ECO:0000256" key="8">
    <source>
        <dbReference type="ARBA" id="ARBA00022989"/>
    </source>
</evidence>
<feature type="domain" description="ABC transporter" evidence="14">
    <location>
        <begin position="2"/>
        <end position="238"/>
    </location>
</feature>
<dbReference type="GO" id="GO:0022857">
    <property type="term" value="F:transmembrane transporter activity"/>
    <property type="evidence" value="ECO:0007669"/>
    <property type="project" value="TreeGrafter"/>
</dbReference>
<keyword evidence="8 13" id="KW-1133">Transmembrane helix</keyword>
<dbReference type="AlphaFoldDB" id="A0A2J0KS02"/>
<dbReference type="GO" id="GO:0005886">
    <property type="term" value="C:plasma membrane"/>
    <property type="evidence" value="ECO:0007669"/>
    <property type="project" value="UniProtKB-SubCell"/>
</dbReference>
<name>A0A2J0KS02_9BACT</name>
<dbReference type="InterPro" id="IPR003838">
    <property type="entry name" value="ABC3_permease_C"/>
</dbReference>
<evidence type="ECO:0000256" key="7">
    <source>
        <dbReference type="ARBA" id="ARBA00022840"/>
    </source>
</evidence>
<comment type="subcellular location">
    <subcellularLocation>
        <location evidence="1">Cell inner membrane</location>
        <topology evidence="1">Multi-pass membrane protein</topology>
    </subcellularLocation>
</comment>
<keyword evidence="5 13" id="KW-0812">Transmembrane</keyword>
<keyword evidence="7" id="KW-0067">ATP-binding</keyword>
<dbReference type="SMART" id="SM00382">
    <property type="entry name" value="AAA"/>
    <property type="match status" value="1"/>
</dbReference>
<evidence type="ECO:0000256" key="13">
    <source>
        <dbReference type="SAM" id="Phobius"/>
    </source>
</evidence>
<evidence type="ECO:0000256" key="10">
    <source>
        <dbReference type="ARBA" id="ARBA00023251"/>
    </source>
</evidence>
<dbReference type="FunFam" id="3.40.50.300:FF:000032">
    <property type="entry name" value="Export ABC transporter ATP-binding protein"/>
    <property type="match status" value="1"/>
</dbReference>
<dbReference type="InterPro" id="IPR003593">
    <property type="entry name" value="AAA+_ATPase"/>
</dbReference>
<keyword evidence="10" id="KW-0046">Antibiotic resistance</keyword>